<evidence type="ECO:0000256" key="1">
    <source>
        <dbReference type="ARBA" id="ARBA00022729"/>
    </source>
</evidence>
<dbReference type="EMBL" id="BHZE01000010">
    <property type="protein sequence ID" value="GCD77743.1"/>
    <property type="molecule type" value="Genomic_DNA"/>
</dbReference>
<evidence type="ECO:0000313" key="3">
    <source>
        <dbReference type="Proteomes" id="UP000286715"/>
    </source>
</evidence>
<organism evidence="2 3">
    <name type="scientific">Thermaurantimonas aggregans</name>
    <dbReference type="NCBI Taxonomy" id="2173829"/>
    <lineage>
        <taxon>Bacteria</taxon>
        <taxon>Pseudomonadati</taxon>
        <taxon>Bacteroidota</taxon>
        <taxon>Flavobacteriia</taxon>
        <taxon>Flavobacteriales</taxon>
        <taxon>Schleiferiaceae</taxon>
        <taxon>Thermaurantimonas</taxon>
    </lineage>
</organism>
<proteinExistence type="predicted"/>
<protein>
    <recommendedName>
        <fullName evidence="4">Secretion system C-terminal sorting domain-containing protein</fullName>
    </recommendedName>
</protein>
<dbReference type="InterPro" id="IPR026444">
    <property type="entry name" value="Secre_tail"/>
</dbReference>
<evidence type="ECO:0000313" key="2">
    <source>
        <dbReference type="EMBL" id="GCD77743.1"/>
    </source>
</evidence>
<reference evidence="2 3" key="1">
    <citation type="submission" date="2018-11" db="EMBL/GenBank/DDBJ databases">
        <title>Schleiferia aggregans sp. nov., a moderately thermophilic heterotrophic bacterium isolated from microbial mats at a terrestrial hot spring.</title>
        <authorList>
            <person name="Iino T."/>
            <person name="Ohkuma M."/>
            <person name="Haruta S."/>
        </authorList>
    </citation>
    <scope>NUCLEOTIDE SEQUENCE [LARGE SCALE GENOMIC DNA]</scope>
    <source>
        <strain evidence="2 3">LA</strain>
    </source>
</reference>
<sequence>MAFHCTFVPKFQTLRIYLVAGAILFFAGLQAQILHTVVTPNVITSDTLLLIDLDQDTVPDYAIRTQFNRTENNAVYDVISVTPLGQQGHRVAGTTPTVFPYASRFGFNEFIGPETPFLNPEIEGGMSFVRNGQFLFNDPWNGGATDEFLGFALRKNGNTHYGWAKVDVGNDGKSVTLKEFAVQLTPDTPINTNRFFSIIENPLRDLVIWQSTGMVHLRLPDNQGRVEVQLTDIQGRILRSEHFFGPHHSIPMHVPTGVYLLLIKKDNTFITRKIQYSPIWH</sequence>
<accession>A0A401XL65</accession>
<dbReference type="AlphaFoldDB" id="A0A401XL65"/>
<name>A0A401XL65_9FLAO</name>
<evidence type="ECO:0008006" key="4">
    <source>
        <dbReference type="Google" id="ProtNLM"/>
    </source>
</evidence>
<dbReference type="Proteomes" id="UP000286715">
    <property type="component" value="Unassembled WGS sequence"/>
</dbReference>
<keyword evidence="3" id="KW-1185">Reference proteome</keyword>
<keyword evidence="1" id="KW-0732">Signal</keyword>
<dbReference type="NCBIfam" id="TIGR04183">
    <property type="entry name" value="Por_Secre_tail"/>
    <property type="match status" value="1"/>
</dbReference>
<comment type="caution">
    <text evidence="2">The sequence shown here is derived from an EMBL/GenBank/DDBJ whole genome shotgun (WGS) entry which is preliminary data.</text>
</comment>
<gene>
    <name evidence="2" type="ORF">JCM31826_12250</name>
</gene>